<accession>A0AAD8ZTE2</accession>
<evidence type="ECO:0000313" key="2">
    <source>
        <dbReference type="Proteomes" id="UP001239994"/>
    </source>
</evidence>
<name>A0AAD8ZTE2_9TELE</name>
<gene>
    <name evidence="1" type="ORF">P4O66_019447</name>
</gene>
<keyword evidence="2" id="KW-1185">Reference proteome</keyword>
<comment type="caution">
    <text evidence="1">The sequence shown here is derived from an EMBL/GenBank/DDBJ whole genome shotgun (WGS) entry which is preliminary data.</text>
</comment>
<dbReference type="Proteomes" id="UP001239994">
    <property type="component" value="Unassembled WGS sequence"/>
</dbReference>
<protein>
    <submittedName>
        <fullName evidence="1">Uncharacterized protein</fullName>
    </submittedName>
</protein>
<reference evidence="1" key="1">
    <citation type="submission" date="2023-03" db="EMBL/GenBank/DDBJ databases">
        <title>Electrophorus voltai genome.</title>
        <authorList>
            <person name="Bian C."/>
        </authorList>
    </citation>
    <scope>NUCLEOTIDE SEQUENCE</scope>
    <source>
        <strain evidence="1">CB-2022</strain>
        <tissue evidence="1">Muscle</tissue>
    </source>
</reference>
<organism evidence="1 2">
    <name type="scientific">Electrophorus voltai</name>
    <dbReference type="NCBI Taxonomy" id="2609070"/>
    <lineage>
        <taxon>Eukaryota</taxon>
        <taxon>Metazoa</taxon>
        <taxon>Chordata</taxon>
        <taxon>Craniata</taxon>
        <taxon>Vertebrata</taxon>
        <taxon>Euteleostomi</taxon>
        <taxon>Actinopterygii</taxon>
        <taxon>Neopterygii</taxon>
        <taxon>Teleostei</taxon>
        <taxon>Ostariophysi</taxon>
        <taxon>Gymnotiformes</taxon>
        <taxon>Gymnotoidei</taxon>
        <taxon>Gymnotidae</taxon>
        <taxon>Electrophorus</taxon>
    </lineage>
</organism>
<sequence length="104" mass="11705">MSAILVLLQVDRCEATQGWSQHCTTDLPQMRKRALILFYICSCIAPAQSSNTPLPDTIQDTEWFTAQKNDNAFPVDLVQSPSNTKGQERQCLTNESLYAYIHAL</sequence>
<dbReference type="EMBL" id="JAROKS010000003">
    <property type="protein sequence ID" value="KAK1805093.1"/>
    <property type="molecule type" value="Genomic_DNA"/>
</dbReference>
<proteinExistence type="predicted"/>
<dbReference type="AlphaFoldDB" id="A0AAD8ZTE2"/>
<evidence type="ECO:0000313" key="1">
    <source>
        <dbReference type="EMBL" id="KAK1805093.1"/>
    </source>
</evidence>